<proteinExistence type="predicted"/>
<dbReference type="OrthoDB" id="2690484at2759"/>
<dbReference type="PANTHER" id="PTHR22904:SF523">
    <property type="entry name" value="STRESS-INDUCED-PHOSPHOPROTEIN 1"/>
    <property type="match status" value="1"/>
</dbReference>
<dbReference type="SUPFAM" id="SSF48452">
    <property type="entry name" value="TPR-like"/>
    <property type="match status" value="2"/>
</dbReference>
<dbReference type="InterPro" id="IPR011990">
    <property type="entry name" value="TPR-like_helical_dom_sf"/>
</dbReference>
<gene>
    <name evidence="3" type="ORF">HD556DRAFT_1535997</name>
</gene>
<evidence type="ECO:0000313" key="3">
    <source>
        <dbReference type="EMBL" id="KAG1794835.1"/>
    </source>
</evidence>
<evidence type="ECO:0000256" key="2">
    <source>
        <dbReference type="ARBA" id="ARBA00022803"/>
    </source>
</evidence>
<evidence type="ECO:0000256" key="1">
    <source>
        <dbReference type="ARBA" id="ARBA00022737"/>
    </source>
</evidence>
<dbReference type="GeneID" id="64603378"/>
<dbReference type="RefSeq" id="XP_041160874.1">
    <property type="nucleotide sequence ID" value="XM_041309614.1"/>
</dbReference>
<name>A0A9P7AR95_9AGAM</name>
<organism evidence="3 4">
    <name type="scientific">Suillus plorans</name>
    <dbReference type="NCBI Taxonomy" id="116603"/>
    <lineage>
        <taxon>Eukaryota</taxon>
        <taxon>Fungi</taxon>
        <taxon>Dikarya</taxon>
        <taxon>Basidiomycota</taxon>
        <taxon>Agaricomycotina</taxon>
        <taxon>Agaricomycetes</taxon>
        <taxon>Agaricomycetidae</taxon>
        <taxon>Boletales</taxon>
        <taxon>Suillineae</taxon>
        <taxon>Suillaceae</taxon>
        <taxon>Suillus</taxon>
    </lineage>
</organism>
<dbReference type="GO" id="GO:0051879">
    <property type="term" value="F:Hsp90 protein binding"/>
    <property type="evidence" value="ECO:0007669"/>
    <property type="project" value="TreeGrafter"/>
</dbReference>
<keyword evidence="1" id="KW-0677">Repeat</keyword>
<protein>
    <submittedName>
        <fullName evidence="3">Uncharacterized protein</fullName>
    </submittedName>
</protein>
<dbReference type="Gene3D" id="1.25.40.10">
    <property type="entry name" value="Tetratricopeptide repeat domain"/>
    <property type="match status" value="2"/>
</dbReference>
<dbReference type="AlphaFoldDB" id="A0A9P7AR95"/>
<keyword evidence="4" id="KW-1185">Reference proteome</keyword>
<dbReference type="EMBL" id="JABBWE010000024">
    <property type="protein sequence ID" value="KAG1794835.1"/>
    <property type="molecule type" value="Genomic_DNA"/>
</dbReference>
<keyword evidence="2" id="KW-0802">TPR repeat</keyword>
<dbReference type="PANTHER" id="PTHR22904">
    <property type="entry name" value="TPR REPEAT CONTAINING PROTEIN"/>
    <property type="match status" value="1"/>
</dbReference>
<comment type="caution">
    <text evidence="3">The sequence shown here is derived from an EMBL/GenBank/DDBJ whole genome shotgun (WGS) entry which is preliminary data.</text>
</comment>
<reference evidence="3" key="1">
    <citation type="journal article" date="2020" name="New Phytol.">
        <title>Comparative genomics reveals dynamic genome evolution in host specialist ectomycorrhizal fungi.</title>
        <authorList>
            <person name="Lofgren L.A."/>
            <person name="Nguyen N.H."/>
            <person name="Vilgalys R."/>
            <person name="Ruytinx J."/>
            <person name="Liao H.L."/>
            <person name="Branco S."/>
            <person name="Kuo A."/>
            <person name="LaButti K."/>
            <person name="Lipzen A."/>
            <person name="Andreopoulos W."/>
            <person name="Pangilinan J."/>
            <person name="Riley R."/>
            <person name="Hundley H."/>
            <person name="Na H."/>
            <person name="Barry K."/>
            <person name="Grigoriev I.V."/>
            <person name="Stajich J.E."/>
            <person name="Kennedy P.G."/>
        </authorList>
    </citation>
    <scope>NUCLEOTIDE SEQUENCE</scope>
    <source>
        <strain evidence="3">S12</strain>
    </source>
</reference>
<dbReference type="Proteomes" id="UP000719766">
    <property type="component" value="Unassembled WGS sequence"/>
</dbReference>
<accession>A0A9P7AR95</accession>
<sequence length="590" mass="64711">MSPPKGREKIVAPSWVATPSRAESARISPIYNDEVPIDTLKKHPSRACKTPKHVTSLTNPRPGASHLPVLTLNVQICSSRSVVFPLQDALLYLHLRITRKHRNHSPTELAGPLVSSYVASIKAVVATQFCRNFACAHAERRQVSATPDVPRDLAARTLDIFAANITLQHVLALVNNLYAALEHYQAVAAHKQREDVKTIATTTAHNACIDGDLSTDEELLMQDINTDANNHIPYILAITTSRIACVNGDLSTAEGLLTQDINTSPNNHTSYAHRSFVMARKCDWDHALLDAIKSIRIRPSLMGYISKGIALCGKGCILDARAAFDVASMYTDQDSEIVHFLLLIKAITLFNADQHDEANLLLKELAAGCPNANTLACGIVQAYLHVQLGIKALDGAHYDEATDHFTAAIDSSNLSSESDIHEVYEDLVVSYQHMMTSSDEMTKADCLDWSNDFKQECSALCTANGEAAFAASDYDKAIDLYSMAIDLGSASDVFFANCSQVKLSKMLWEDALLNARKPMLTSAMPLRGTQRYDEAIEAFTIMLSKLDDAPEAQIRGFALVAEEHVEGEGARASLNEHRTPKFCHQKTILL</sequence>
<evidence type="ECO:0000313" key="4">
    <source>
        <dbReference type="Proteomes" id="UP000719766"/>
    </source>
</evidence>